<organism evidence="4 5">
    <name type="scientific">Pelagicoccus albus</name>
    <dbReference type="NCBI Taxonomy" id="415222"/>
    <lineage>
        <taxon>Bacteria</taxon>
        <taxon>Pseudomonadati</taxon>
        <taxon>Verrucomicrobiota</taxon>
        <taxon>Opitutia</taxon>
        <taxon>Puniceicoccales</taxon>
        <taxon>Pelagicoccaceae</taxon>
        <taxon>Pelagicoccus</taxon>
    </lineage>
</organism>
<dbReference type="PANTHER" id="PTHR43575:SF1">
    <property type="entry name" value="PROTEIN ABCI7, CHLOROPLASTIC"/>
    <property type="match status" value="1"/>
</dbReference>
<name>A0A7X1B999_9BACT</name>
<gene>
    <name evidence="4" type="primary">sufD</name>
    <name evidence="4" type="ORF">H5P27_16750</name>
</gene>
<dbReference type="GO" id="GO:0016226">
    <property type="term" value="P:iron-sulfur cluster assembly"/>
    <property type="evidence" value="ECO:0007669"/>
    <property type="project" value="InterPro"/>
</dbReference>
<feature type="domain" description="SUF system FeS cluster assembly SufBD N-terminal" evidence="3">
    <location>
        <begin position="41"/>
        <end position="182"/>
    </location>
</feature>
<dbReference type="InterPro" id="IPR000825">
    <property type="entry name" value="SUF_FeS_clus_asmbl_SufBD_core"/>
</dbReference>
<dbReference type="AlphaFoldDB" id="A0A7X1B999"/>
<evidence type="ECO:0000313" key="5">
    <source>
        <dbReference type="Proteomes" id="UP000526501"/>
    </source>
</evidence>
<dbReference type="InterPro" id="IPR055346">
    <property type="entry name" value="Fe-S_cluster_assembly_SufBD"/>
</dbReference>
<dbReference type="Pfam" id="PF19295">
    <property type="entry name" value="SufBD_N"/>
    <property type="match status" value="1"/>
</dbReference>
<feature type="domain" description="SUF system FeS cluster assembly SufBD core" evidence="2">
    <location>
        <begin position="192"/>
        <end position="421"/>
    </location>
</feature>
<comment type="caution">
    <text evidence="4">The sequence shown here is derived from an EMBL/GenBank/DDBJ whole genome shotgun (WGS) entry which is preliminary data.</text>
</comment>
<accession>A0A7X1B999</accession>
<evidence type="ECO:0000256" key="1">
    <source>
        <dbReference type="ARBA" id="ARBA00043967"/>
    </source>
</evidence>
<dbReference type="Proteomes" id="UP000526501">
    <property type="component" value="Unassembled WGS sequence"/>
</dbReference>
<evidence type="ECO:0000313" key="4">
    <source>
        <dbReference type="EMBL" id="MBC2607704.1"/>
    </source>
</evidence>
<dbReference type="Pfam" id="PF01458">
    <property type="entry name" value="SUFBD_core"/>
    <property type="match status" value="1"/>
</dbReference>
<dbReference type="RefSeq" id="WP_185661574.1">
    <property type="nucleotide sequence ID" value="NZ_CAWPOO010000013.1"/>
</dbReference>
<dbReference type="NCBIfam" id="TIGR01981">
    <property type="entry name" value="sufD"/>
    <property type="match status" value="1"/>
</dbReference>
<reference evidence="4 5" key="1">
    <citation type="submission" date="2020-07" db="EMBL/GenBank/DDBJ databases">
        <authorList>
            <person name="Feng X."/>
        </authorList>
    </citation>
    <scope>NUCLEOTIDE SEQUENCE [LARGE SCALE GENOMIC DNA]</scope>
    <source>
        <strain evidence="4 5">JCM23202</strain>
    </source>
</reference>
<dbReference type="PANTHER" id="PTHR43575">
    <property type="entry name" value="PROTEIN ABCI7, CHLOROPLASTIC"/>
    <property type="match status" value="1"/>
</dbReference>
<keyword evidence="5" id="KW-1185">Reference proteome</keyword>
<comment type="similarity">
    <text evidence="1">Belongs to the iron-sulfur cluster assembly SufBD family.</text>
</comment>
<protein>
    <submittedName>
        <fullName evidence="4">Fe-S cluster assembly protein SufD</fullName>
    </submittedName>
</protein>
<dbReference type="InterPro" id="IPR045595">
    <property type="entry name" value="SufBD_N"/>
</dbReference>
<dbReference type="InterPro" id="IPR011542">
    <property type="entry name" value="SUF_FeS_clus_asmbl_SufD"/>
</dbReference>
<dbReference type="EMBL" id="JACHVC010000013">
    <property type="protein sequence ID" value="MBC2607704.1"/>
    <property type="molecule type" value="Genomic_DNA"/>
</dbReference>
<dbReference type="InterPro" id="IPR037284">
    <property type="entry name" value="SUF_FeS_clus_asmbl_SufBD_sf"/>
</dbReference>
<proteinExistence type="inferred from homology"/>
<evidence type="ECO:0000259" key="3">
    <source>
        <dbReference type="Pfam" id="PF19295"/>
    </source>
</evidence>
<dbReference type="SUPFAM" id="SSF101960">
    <property type="entry name" value="Stabilizer of iron transporter SufD"/>
    <property type="match status" value="1"/>
</dbReference>
<sequence length="458" mass="50442">MSSLTEETSTSESSDAVAPIREAFNRHVEDLDTAPSWWKTAKAESFETFAKLPAPNRSMESWRFAKLKGLELSDIQFAALPSISDAASLVEKSNFLDNYAGRFVFGDDQTLQADRISPELAEKGVIWAPFREAITKHADIMKDYFMKQEADLGSEKFAALHQAFLENGALLYVPKGVEIEEAFIVYNWSINAGSAIFPHTLIITEDFAKVKVVEANLSASEDAAAFSCGVNHIFAGVGSTVDYTLLQNFNEKTLGFQINSNIAGRDSNVKTISVNVGCQRYRSETHGQIKGPGSKVEMLSLAVADNEQEIDQRTLQTHSAANAVSDLLFKNALIDDARTIFSGLIKVDPGAQQTDAYQTNRNLLLSNTAEANSLPGLEIDANDVKCSHGATTSQIEDDEIFYMLARGIPRAKAQELIVYGFFEEILERIECPTVAENARQIIQAKFKKRLAKQSQAKS</sequence>
<evidence type="ECO:0000259" key="2">
    <source>
        <dbReference type="Pfam" id="PF01458"/>
    </source>
</evidence>